<evidence type="ECO:0000256" key="4">
    <source>
        <dbReference type="ARBA" id="ARBA00022989"/>
    </source>
</evidence>
<feature type="transmembrane region" description="Helical" evidence="7">
    <location>
        <begin position="714"/>
        <end position="734"/>
    </location>
</feature>
<comment type="subcellular location">
    <subcellularLocation>
        <location evidence="1">Cell membrane</location>
        <topology evidence="1">Multi-pass membrane protein</topology>
    </subcellularLocation>
</comment>
<feature type="transmembrane region" description="Helical" evidence="7">
    <location>
        <begin position="258"/>
        <end position="280"/>
    </location>
</feature>
<dbReference type="Proteomes" id="UP000008743">
    <property type="component" value="Unassembled WGS sequence"/>
</dbReference>
<feature type="domain" description="Na+/H+ antiporter NhaC-like C-terminal" evidence="8">
    <location>
        <begin position="357"/>
        <end position="700"/>
    </location>
</feature>
<organism evidence="9 10">
    <name type="scientific">Capsaspora owczarzaki (strain ATCC 30864)</name>
    <dbReference type="NCBI Taxonomy" id="595528"/>
    <lineage>
        <taxon>Eukaryota</taxon>
        <taxon>Filasterea</taxon>
        <taxon>Capsaspora</taxon>
    </lineage>
</organism>
<feature type="compositionally biased region" description="Basic residues" evidence="6">
    <location>
        <begin position="1"/>
        <end position="19"/>
    </location>
</feature>
<keyword evidence="5 7" id="KW-0472">Membrane</keyword>
<dbReference type="EMBL" id="KE346362">
    <property type="protein sequence ID" value="KJE91119.1"/>
    <property type="molecule type" value="Genomic_DNA"/>
</dbReference>
<dbReference type="InterPro" id="IPR018461">
    <property type="entry name" value="Na/H_Antiport_NhaC-like_C"/>
</dbReference>
<evidence type="ECO:0000256" key="7">
    <source>
        <dbReference type="SAM" id="Phobius"/>
    </source>
</evidence>
<evidence type="ECO:0000256" key="6">
    <source>
        <dbReference type="SAM" id="MobiDB-lite"/>
    </source>
</evidence>
<evidence type="ECO:0000313" key="10">
    <source>
        <dbReference type="Proteomes" id="UP000008743"/>
    </source>
</evidence>
<feature type="region of interest" description="Disordered" evidence="6">
    <location>
        <begin position="1"/>
        <end position="21"/>
    </location>
</feature>
<dbReference type="AlphaFoldDB" id="A0A0D2X1N5"/>
<dbReference type="InParanoid" id="A0A0D2X1N5"/>
<dbReference type="RefSeq" id="XP_004349053.2">
    <property type="nucleotide sequence ID" value="XM_004349003.2"/>
</dbReference>
<feature type="transmembrane region" description="Helical" evidence="7">
    <location>
        <begin position="392"/>
        <end position="410"/>
    </location>
</feature>
<accession>A0A0D2X1N5</accession>
<keyword evidence="2" id="KW-1003">Cell membrane</keyword>
<dbReference type="PhylomeDB" id="A0A0D2X1N5"/>
<dbReference type="PANTHER" id="PTHR43478:SF1">
    <property type="entry name" value="NA+_H+ ANTIPORTER NHAC-LIKE C-TERMINAL DOMAIN-CONTAINING PROTEIN"/>
    <property type="match status" value="1"/>
</dbReference>
<evidence type="ECO:0000259" key="8">
    <source>
        <dbReference type="Pfam" id="PF03553"/>
    </source>
</evidence>
<feature type="transmembrane region" description="Helical" evidence="7">
    <location>
        <begin position="206"/>
        <end position="237"/>
    </location>
</feature>
<evidence type="ECO:0000256" key="2">
    <source>
        <dbReference type="ARBA" id="ARBA00022475"/>
    </source>
</evidence>
<reference evidence="10" key="1">
    <citation type="submission" date="2011-02" db="EMBL/GenBank/DDBJ databases">
        <title>The Genome Sequence of Capsaspora owczarzaki ATCC 30864.</title>
        <authorList>
            <person name="Russ C."/>
            <person name="Cuomo C."/>
            <person name="Burger G."/>
            <person name="Gray M.W."/>
            <person name="Holland P.W.H."/>
            <person name="King N."/>
            <person name="Lang F.B.F."/>
            <person name="Roger A.J."/>
            <person name="Ruiz-Trillo I."/>
            <person name="Young S.K."/>
            <person name="Zeng Q."/>
            <person name="Gargeya S."/>
            <person name="Alvarado L."/>
            <person name="Berlin A."/>
            <person name="Chapman S.B."/>
            <person name="Chen Z."/>
            <person name="Freedman E."/>
            <person name="Gellesch M."/>
            <person name="Goldberg J."/>
            <person name="Griggs A."/>
            <person name="Gujja S."/>
            <person name="Heilman E."/>
            <person name="Heiman D."/>
            <person name="Howarth C."/>
            <person name="Mehta T."/>
            <person name="Neiman D."/>
            <person name="Pearson M."/>
            <person name="Roberts A."/>
            <person name="Saif S."/>
            <person name="Shea T."/>
            <person name="Shenoy N."/>
            <person name="Sisk P."/>
            <person name="Stolte C."/>
            <person name="Sykes S."/>
            <person name="White J."/>
            <person name="Yandava C."/>
            <person name="Haas B."/>
            <person name="Nusbaum C."/>
            <person name="Birren B."/>
        </authorList>
    </citation>
    <scope>NUCLEOTIDE SEQUENCE</scope>
    <source>
        <strain evidence="10">ATCC 30864</strain>
    </source>
</reference>
<evidence type="ECO:0000256" key="3">
    <source>
        <dbReference type="ARBA" id="ARBA00022692"/>
    </source>
</evidence>
<dbReference type="Pfam" id="PF03553">
    <property type="entry name" value="Na_H_antiporter"/>
    <property type="match status" value="1"/>
</dbReference>
<evidence type="ECO:0000256" key="1">
    <source>
        <dbReference type="ARBA" id="ARBA00004651"/>
    </source>
</evidence>
<feature type="transmembrane region" description="Helical" evidence="7">
    <location>
        <begin position="474"/>
        <end position="494"/>
    </location>
</feature>
<gene>
    <name evidence="9" type="ORF">CAOG_002303</name>
</gene>
<keyword evidence="4 7" id="KW-1133">Transmembrane helix</keyword>
<evidence type="ECO:0000313" key="9">
    <source>
        <dbReference type="EMBL" id="KJE91119.1"/>
    </source>
</evidence>
<evidence type="ECO:0000256" key="5">
    <source>
        <dbReference type="ARBA" id="ARBA00023136"/>
    </source>
</evidence>
<feature type="transmembrane region" description="Helical" evidence="7">
    <location>
        <begin position="600"/>
        <end position="618"/>
    </location>
</feature>
<dbReference type="GO" id="GO:0005886">
    <property type="term" value="C:plasma membrane"/>
    <property type="evidence" value="ECO:0007669"/>
    <property type="project" value="UniProtKB-SubCell"/>
</dbReference>
<sequence length="807" mass="86746">MMTRTGGKKAHAGRQRRSRAWSSPVTMPAVALAVVVMMLACSQTMAVKGPSVRGGSPAAMLGATQTGSSETHGAATSVAAALAQALPTTTIHTGTNNCTGIRLDMPGVLLSGVAFSINVTLPPYLEGNQMWPIALPYLLVDVTQNEILDNGTFITMDASQSARIVLQFELDGIVVSGNGGKTLHLIVDQCAPVPVKRNTIPDWASLFPTILCIILAVALRQVLCALLLGTWLGAFFIESYNPLNATLRTVDHYILQTFVSTSHAGIILFTFQLGGLIGLVQKSGGALGLSRVFKRITTTPLRACLASFFLSLMIFFDDYSSILIVGSSLRTVLESLHVPREKFAFLVHSMGPALTSMSPVSSWIAVQLGYITSSFAGSHVSVDAFVMYLESIPYRAFPILMIVFVFLVIVTQRDFGPMLRARPHAQGLLLSDRGAEPLTEPVGGGRGRSYSSASYVPIEPHNPLSPKDSTPLRWFNAAIPFVAVIVLTFVGMYLSGLNTIDHMPASDRPPTTAENIFSNADSMDALIWSSLAGVMISLILVLVQCILNLSESLQAIICGVREVVEPTMILVLAWALGDVINQLQTGRYLSQLIGTGINPIYLPTIVVLVAYLMSYATGTSFGSMGILFPLVIPIVCELTTSDDLRTQTAAAIMGGCVFGNVASPIADNTILSTIATSCDLNAHIKTQTPYVLLVGAVSVLLCTLPVGMGAYPVYVGLPLATLVLLAILLVFGATDNESDSLFDRVVCTRLLGRSSKIRYRSVTALPDPMDEPSDPMPTRRRPWWSSLRFWQREPSSKPRSQGYEAIN</sequence>
<dbReference type="PANTHER" id="PTHR43478">
    <property type="entry name" value="NA+/H+ ANTIPORTER-RELATED"/>
    <property type="match status" value="1"/>
</dbReference>
<dbReference type="eggNOG" id="ENOG502QWQB">
    <property type="taxonomic scope" value="Eukaryota"/>
</dbReference>
<proteinExistence type="predicted"/>
<dbReference type="STRING" id="595528.A0A0D2X1N5"/>
<keyword evidence="3 7" id="KW-0812">Transmembrane</keyword>
<protein>
    <recommendedName>
        <fullName evidence="8">Na+/H+ antiporter NhaC-like C-terminal domain-containing protein</fullName>
    </recommendedName>
</protein>
<feature type="transmembrane region" description="Helical" evidence="7">
    <location>
        <begin position="525"/>
        <end position="547"/>
    </location>
</feature>
<dbReference type="OrthoDB" id="5593520at2759"/>
<keyword evidence="10" id="KW-1185">Reference proteome</keyword>
<feature type="transmembrane region" description="Helical" evidence="7">
    <location>
        <begin position="690"/>
        <end position="708"/>
    </location>
</feature>
<name>A0A0D2X1N5_CAPO3</name>